<keyword evidence="3" id="KW-1185">Reference proteome</keyword>
<proteinExistence type="predicted"/>
<dbReference type="AlphaFoldDB" id="A0A841M7H0"/>
<accession>A0A841M7H0</accession>
<organism evidence="2 3">
    <name type="scientific">Paenochrobactrum gallinarii</name>
    <dbReference type="NCBI Taxonomy" id="643673"/>
    <lineage>
        <taxon>Bacteria</taxon>
        <taxon>Pseudomonadati</taxon>
        <taxon>Pseudomonadota</taxon>
        <taxon>Alphaproteobacteria</taxon>
        <taxon>Hyphomicrobiales</taxon>
        <taxon>Brucellaceae</taxon>
        <taxon>Paenochrobactrum</taxon>
    </lineage>
</organism>
<evidence type="ECO:0000259" key="1">
    <source>
        <dbReference type="Pfam" id="PF13936"/>
    </source>
</evidence>
<evidence type="ECO:0000313" key="2">
    <source>
        <dbReference type="EMBL" id="MBB6262201.1"/>
    </source>
</evidence>
<dbReference type="GO" id="GO:0005829">
    <property type="term" value="C:cytosol"/>
    <property type="evidence" value="ECO:0007669"/>
    <property type="project" value="TreeGrafter"/>
</dbReference>
<dbReference type="PANTHER" id="PTHR10948">
    <property type="entry name" value="TRANSPOSASE"/>
    <property type="match status" value="1"/>
</dbReference>
<dbReference type="EMBL" id="JACIIU010000018">
    <property type="protein sequence ID" value="MBB6262201.1"/>
    <property type="molecule type" value="Genomic_DNA"/>
</dbReference>
<dbReference type="InterPro" id="IPR051917">
    <property type="entry name" value="Transposase-Integrase"/>
</dbReference>
<dbReference type="Pfam" id="PF13936">
    <property type="entry name" value="HTH_38"/>
    <property type="match status" value="1"/>
</dbReference>
<dbReference type="PANTHER" id="PTHR10948:SF23">
    <property type="entry name" value="TRANSPOSASE INSI FOR INSERTION SEQUENCE ELEMENT IS30A-RELATED"/>
    <property type="match status" value="1"/>
</dbReference>
<gene>
    <name evidence="2" type="ORF">FHS77_002773</name>
</gene>
<dbReference type="GO" id="GO:0032196">
    <property type="term" value="P:transposition"/>
    <property type="evidence" value="ECO:0007669"/>
    <property type="project" value="TreeGrafter"/>
</dbReference>
<dbReference type="GO" id="GO:0004803">
    <property type="term" value="F:transposase activity"/>
    <property type="evidence" value="ECO:0007669"/>
    <property type="project" value="TreeGrafter"/>
</dbReference>
<name>A0A841M7H0_9HYPH</name>
<comment type="caution">
    <text evidence="2">The sequence shown here is derived from an EMBL/GenBank/DDBJ whole genome shotgun (WGS) entry which is preliminary data.</text>
</comment>
<evidence type="ECO:0000313" key="3">
    <source>
        <dbReference type="Proteomes" id="UP000555393"/>
    </source>
</evidence>
<protein>
    <submittedName>
        <fullName evidence="2">IS30 family transposase</fullName>
    </submittedName>
</protein>
<sequence>MERTYSHIDLDERRKIARWRSAKLSVDVIAEKLGRHRATIFRELKSNQFNDVEITDLRGYYCTIADQKARERRSKQRKLIRFDHLRKSVVEHISSGWSPQ</sequence>
<feature type="domain" description="Transposase IS30-like HTH" evidence="1">
    <location>
        <begin position="5"/>
        <end position="46"/>
    </location>
</feature>
<reference evidence="2 3" key="1">
    <citation type="submission" date="2020-08" db="EMBL/GenBank/DDBJ databases">
        <title>Genomic Encyclopedia of Type Strains, Phase IV (KMG-IV): sequencing the most valuable type-strain genomes for metagenomic binning, comparative biology and taxonomic classification.</title>
        <authorList>
            <person name="Goeker M."/>
        </authorList>
    </citation>
    <scope>NUCLEOTIDE SEQUENCE [LARGE SCALE GENOMIC DNA]</scope>
    <source>
        <strain evidence="2 3">DSM 22336</strain>
    </source>
</reference>
<dbReference type="InterPro" id="IPR025246">
    <property type="entry name" value="IS30-like_HTH"/>
</dbReference>
<dbReference type="Proteomes" id="UP000555393">
    <property type="component" value="Unassembled WGS sequence"/>
</dbReference>